<reference evidence="1" key="1">
    <citation type="journal article" date="2006" name="Nature">
        <title>Deciphering the evolution and metabolism of an anammox bacterium from a community genome.</title>
        <authorList>
            <person name="Strous M."/>
            <person name="Pelletier E."/>
            <person name="Mangenot S."/>
            <person name="Rattei T."/>
            <person name="Lehner A."/>
            <person name="Taylor M.W."/>
            <person name="Horn M."/>
            <person name="Daims H."/>
            <person name="Bartol-Mavel D."/>
            <person name="Wincker P."/>
            <person name="Barbe V."/>
            <person name="Fonknechten N."/>
            <person name="Vallenet D."/>
            <person name="Segurens B."/>
            <person name="Schenowitz-Truong C."/>
            <person name="Medigue C."/>
            <person name="Collingro A."/>
            <person name="Snel B."/>
            <person name="Dutilh B.E."/>
            <person name="OpDenCamp H.J.M."/>
            <person name="vanDerDrift C."/>
            <person name="Cirpus I."/>
            <person name="vanDePas-Schoonen K.T."/>
            <person name="Harhangi H.R."/>
            <person name="vanNiftrik L."/>
            <person name="Schmid M."/>
            <person name="Keltjens J."/>
            <person name="vanDeVossenberg J."/>
            <person name="Kartal B."/>
            <person name="Meier H."/>
            <person name="Frishman D."/>
            <person name="Huynen M.A."/>
            <person name="Mewes H."/>
            <person name="Weissenbach J."/>
            <person name="Jetten M.S.M."/>
            <person name="Wagner M."/>
            <person name="LePaslier D."/>
        </authorList>
    </citation>
    <scope>NUCLEOTIDE SEQUENCE</scope>
</reference>
<proteinExistence type="predicted"/>
<dbReference type="Proteomes" id="UP000501926">
    <property type="component" value="Chromosome"/>
</dbReference>
<evidence type="ECO:0000313" key="2">
    <source>
        <dbReference type="EMBL" id="QII10071.1"/>
    </source>
</evidence>
<gene>
    <name evidence="2" type="ORF">KsCSTR_06920</name>
    <name evidence="1" type="ORF">kustd1806</name>
</gene>
<reference evidence="1" key="2">
    <citation type="submission" date="2006-01" db="EMBL/GenBank/DDBJ databases">
        <authorList>
            <person name="Genoscope"/>
        </authorList>
    </citation>
    <scope>NUCLEOTIDE SEQUENCE</scope>
</reference>
<protein>
    <submittedName>
        <fullName evidence="1">Uncharacterized protein</fullName>
    </submittedName>
</protein>
<reference evidence="2 3" key="3">
    <citation type="submission" date="2020-02" db="EMBL/GenBank/DDBJ databases">
        <title>Newly sequenced genome of strain CSTR1 showed variability in Candidatus Kuenenia stuttgartiensis genomes.</title>
        <authorList>
            <person name="Ding C."/>
            <person name="Adrian L."/>
        </authorList>
    </citation>
    <scope>NUCLEOTIDE SEQUENCE [LARGE SCALE GENOMIC DNA]</scope>
    <source>
        <strain evidence="2 3">CSTR1</strain>
    </source>
</reference>
<name>Q1PZP0_KUEST</name>
<organism evidence="1">
    <name type="scientific">Kuenenia stuttgartiensis</name>
    <dbReference type="NCBI Taxonomy" id="174633"/>
    <lineage>
        <taxon>Bacteria</taxon>
        <taxon>Pseudomonadati</taxon>
        <taxon>Planctomycetota</taxon>
        <taxon>Candidatus Brocadiia</taxon>
        <taxon>Candidatus Brocadiales</taxon>
        <taxon>Candidatus Brocadiaceae</taxon>
        <taxon>Candidatus Kuenenia</taxon>
    </lineage>
</organism>
<dbReference type="AlphaFoldDB" id="Q1PZP0"/>
<dbReference type="EMBL" id="CP049055">
    <property type="protein sequence ID" value="QII10071.1"/>
    <property type="molecule type" value="Genomic_DNA"/>
</dbReference>
<sequence>MNGPKILILLTKCEQLNSATWQSLRIKNSRLRPMALRPKLAVGLPFSIDEIFGGTVPQRK</sequence>
<evidence type="ECO:0000313" key="1">
    <source>
        <dbReference type="EMBL" id="CAJ72551.1"/>
    </source>
</evidence>
<accession>Q1PZP0</accession>
<evidence type="ECO:0000313" key="3">
    <source>
        <dbReference type="Proteomes" id="UP000501926"/>
    </source>
</evidence>
<dbReference type="EMBL" id="CT573072">
    <property type="protein sequence ID" value="CAJ72551.1"/>
    <property type="molecule type" value="Genomic_DNA"/>
</dbReference>